<feature type="transmembrane region" description="Helical" evidence="6">
    <location>
        <begin position="302"/>
        <end position="324"/>
    </location>
</feature>
<feature type="transmembrane region" description="Helical" evidence="6">
    <location>
        <begin position="51"/>
        <end position="74"/>
    </location>
</feature>
<gene>
    <name evidence="8" type="ORF">PG996_011185</name>
</gene>
<dbReference type="PROSITE" id="PS50850">
    <property type="entry name" value="MFS"/>
    <property type="match status" value="1"/>
</dbReference>
<feature type="transmembrane region" description="Helical" evidence="6">
    <location>
        <begin position="392"/>
        <end position="410"/>
    </location>
</feature>
<evidence type="ECO:0000256" key="4">
    <source>
        <dbReference type="ARBA" id="ARBA00023136"/>
    </source>
</evidence>
<dbReference type="InterPro" id="IPR011701">
    <property type="entry name" value="MFS"/>
</dbReference>
<evidence type="ECO:0000256" key="6">
    <source>
        <dbReference type="SAM" id="Phobius"/>
    </source>
</evidence>
<protein>
    <recommendedName>
        <fullName evidence="7">Major facilitator superfamily (MFS) profile domain-containing protein</fullName>
    </recommendedName>
</protein>
<evidence type="ECO:0000313" key="9">
    <source>
        <dbReference type="Proteomes" id="UP001446871"/>
    </source>
</evidence>
<dbReference type="InterPro" id="IPR036259">
    <property type="entry name" value="MFS_trans_sf"/>
</dbReference>
<proteinExistence type="predicted"/>
<dbReference type="PANTHER" id="PTHR23502:SF151">
    <property type="entry name" value="MAJOR FACILITATOR SUPERFAMILY (MFS) PROFILE DOMAIN-CONTAINING PROTEIN"/>
    <property type="match status" value="1"/>
</dbReference>
<feature type="region of interest" description="Disordered" evidence="5">
    <location>
        <begin position="259"/>
        <end position="278"/>
    </location>
</feature>
<dbReference type="SUPFAM" id="SSF103473">
    <property type="entry name" value="MFS general substrate transporter"/>
    <property type="match status" value="1"/>
</dbReference>
<name>A0ABR1UEC5_9PEZI</name>
<evidence type="ECO:0000259" key="7">
    <source>
        <dbReference type="PROSITE" id="PS50850"/>
    </source>
</evidence>
<accession>A0ABR1UEC5</accession>
<comment type="subcellular location">
    <subcellularLocation>
        <location evidence="1">Membrane</location>
        <topology evidence="1">Multi-pass membrane protein</topology>
    </subcellularLocation>
</comment>
<dbReference type="Pfam" id="PF07690">
    <property type="entry name" value="MFS_1"/>
    <property type="match status" value="1"/>
</dbReference>
<feature type="domain" description="Major facilitator superfamily (MFS) profile" evidence="7">
    <location>
        <begin position="53"/>
        <end position="507"/>
    </location>
</feature>
<feature type="transmembrane region" description="Helical" evidence="6">
    <location>
        <begin position="142"/>
        <end position="166"/>
    </location>
</feature>
<keyword evidence="4 6" id="KW-0472">Membrane</keyword>
<evidence type="ECO:0000313" key="8">
    <source>
        <dbReference type="EMBL" id="KAK8057248.1"/>
    </source>
</evidence>
<evidence type="ECO:0000256" key="2">
    <source>
        <dbReference type="ARBA" id="ARBA00022692"/>
    </source>
</evidence>
<comment type="caution">
    <text evidence="8">The sequence shown here is derived from an EMBL/GenBank/DDBJ whole genome shotgun (WGS) entry which is preliminary data.</text>
</comment>
<feature type="region of interest" description="Disordered" evidence="5">
    <location>
        <begin position="1"/>
        <end position="22"/>
    </location>
</feature>
<dbReference type="Gene3D" id="1.20.1250.20">
    <property type="entry name" value="MFS general substrate transporter like domains"/>
    <property type="match status" value="1"/>
</dbReference>
<reference evidence="8 9" key="1">
    <citation type="submission" date="2023-01" db="EMBL/GenBank/DDBJ databases">
        <title>Analysis of 21 Apiospora genomes using comparative genomics revels a genus with tremendous synthesis potential of carbohydrate active enzymes and secondary metabolites.</title>
        <authorList>
            <person name="Sorensen T."/>
        </authorList>
    </citation>
    <scope>NUCLEOTIDE SEQUENCE [LARGE SCALE GENOMIC DNA]</scope>
    <source>
        <strain evidence="8 9">CBS 83171</strain>
    </source>
</reference>
<evidence type="ECO:0000256" key="3">
    <source>
        <dbReference type="ARBA" id="ARBA00022989"/>
    </source>
</evidence>
<dbReference type="InterPro" id="IPR020846">
    <property type="entry name" value="MFS_dom"/>
</dbReference>
<feature type="transmembrane region" description="Helical" evidence="6">
    <location>
        <begin position="458"/>
        <end position="476"/>
    </location>
</feature>
<dbReference type="EMBL" id="JAQQWM010000007">
    <property type="protein sequence ID" value="KAK8057248.1"/>
    <property type="molecule type" value="Genomic_DNA"/>
</dbReference>
<evidence type="ECO:0000256" key="1">
    <source>
        <dbReference type="ARBA" id="ARBA00004141"/>
    </source>
</evidence>
<feature type="transmembrane region" description="Helical" evidence="6">
    <location>
        <begin position="86"/>
        <end position="107"/>
    </location>
</feature>
<dbReference type="Proteomes" id="UP001446871">
    <property type="component" value="Unassembled WGS sequence"/>
</dbReference>
<feature type="transmembrane region" description="Helical" evidence="6">
    <location>
        <begin position="330"/>
        <end position="353"/>
    </location>
</feature>
<keyword evidence="3 6" id="KW-1133">Transmembrane helix</keyword>
<dbReference type="Gene3D" id="1.20.1720.10">
    <property type="entry name" value="Multidrug resistance protein D"/>
    <property type="match status" value="1"/>
</dbReference>
<feature type="transmembrane region" description="Helical" evidence="6">
    <location>
        <begin position="422"/>
        <end position="446"/>
    </location>
</feature>
<keyword evidence="9" id="KW-1185">Reference proteome</keyword>
<feature type="transmembrane region" description="Helical" evidence="6">
    <location>
        <begin position="209"/>
        <end position="227"/>
    </location>
</feature>
<keyword evidence="2 6" id="KW-0812">Transmembrane</keyword>
<sequence length="523" mass="56581">MTPNTAEKGSPPSQEPGVTSDEGLKNEFQAQTNASEYGRLPYTAFSLTYRWYLTLLLGYLCLASSLTANIYFPLISLLAEQYRTSIQGINLTITIYVVIQGIAPSIFSPLSDTLGRRPVYIASFALYTAASLGLALSHDSYAALVVLRALQSMGGSATLSLAYAVVADYAVHSGRGKFLGPMMVATNVGPSIGPPIGGGAILATGDSRWAFWTLTIFGGSALSLILFTMRETNRKVVGNGAIRPKGMWRAWMDLARRGEESSDRGVGGPPPEKGRPTGRGKWVFPNLWSSVRILFHKDAATVLYLAASPYASWYTITTSIPLIYSDVYGYNELLVGLCYLAGGGGILIGGLIAGRLMDWNYKYVARQAGYSVNKQAGDDMQDFPIERARSRGSYTIILISTIGFVGYGWAVHRRAHPAVTLILQALLGALATILHQIYSALLVDIFPDKPGTAGAANNICRCAASAALVAALQPLVDSIGRSWFFTFIGLWHGLGSLIGVFILQRWCPAWRNERLQSQGDARY</sequence>
<feature type="transmembrane region" description="Helical" evidence="6">
    <location>
        <begin position="482"/>
        <end position="503"/>
    </location>
</feature>
<evidence type="ECO:0000256" key="5">
    <source>
        <dbReference type="SAM" id="MobiDB-lite"/>
    </source>
</evidence>
<organism evidence="8 9">
    <name type="scientific">Apiospora saccharicola</name>
    <dbReference type="NCBI Taxonomy" id="335842"/>
    <lineage>
        <taxon>Eukaryota</taxon>
        <taxon>Fungi</taxon>
        <taxon>Dikarya</taxon>
        <taxon>Ascomycota</taxon>
        <taxon>Pezizomycotina</taxon>
        <taxon>Sordariomycetes</taxon>
        <taxon>Xylariomycetidae</taxon>
        <taxon>Amphisphaeriales</taxon>
        <taxon>Apiosporaceae</taxon>
        <taxon>Apiospora</taxon>
    </lineage>
</organism>
<feature type="transmembrane region" description="Helical" evidence="6">
    <location>
        <begin position="119"/>
        <end position="136"/>
    </location>
</feature>
<dbReference type="PANTHER" id="PTHR23502">
    <property type="entry name" value="MAJOR FACILITATOR SUPERFAMILY"/>
    <property type="match status" value="1"/>
</dbReference>